<accession>A0A183HVU7</accession>
<protein>
    <submittedName>
        <fullName evidence="4">Guanylate cyclase domain-containing protein</fullName>
    </submittedName>
</protein>
<keyword evidence="3" id="KW-1185">Reference proteome</keyword>
<dbReference type="AlphaFoldDB" id="A0A183HVU7"/>
<reference evidence="2 3" key="2">
    <citation type="submission" date="2018-11" db="EMBL/GenBank/DDBJ databases">
        <authorList>
            <consortium name="Pathogen Informatics"/>
        </authorList>
    </citation>
    <scope>NUCLEOTIDE SEQUENCE [LARGE SCALE GENOMIC DNA]</scope>
</reference>
<keyword evidence="1" id="KW-0472">Membrane</keyword>
<dbReference type="EMBL" id="UZAJ01016995">
    <property type="protein sequence ID" value="VDO77821.1"/>
    <property type="molecule type" value="Genomic_DNA"/>
</dbReference>
<organism evidence="4">
    <name type="scientific">Onchocerca flexuosa</name>
    <dbReference type="NCBI Taxonomy" id="387005"/>
    <lineage>
        <taxon>Eukaryota</taxon>
        <taxon>Metazoa</taxon>
        <taxon>Ecdysozoa</taxon>
        <taxon>Nematoda</taxon>
        <taxon>Chromadorea</taxon>
        <taxon>Rhabditida</taxon>
        <taxon>Spirurina</taxon>
        <taxon>Spiruromorpha</taxon>
        <taxon>Filarioidea</taxon>
        <taxon>Onchocercidae</taxon>
        <taxon>Onchocerca</taxon>
    </lineage>
</organism>
<sequence>AVNTGASIVGSRHSPHRQTVTKKTRVYVVDGVQMTSTSHQVFGVKQDYELSHIPRYHISLYGDWSVFQFTIYLIFVRFSVDIVIVIVLDNDTHRRMCA</sequence>
<dbReference type="WBParaSite" id="OFLC_0001160901-mRNA-1">
    <property type="protein sequence ID" value="OFLC_0001160901-mRNA-1"/>
    <property type="gene ID" value="OFLC_0001160901"/>
</dbReference>
<dbReference type="STRING" id="387005.A0A183HVU7"/>
<reference evidence="4" key="1">
    <citation type="submission" date="2016-06" db="UniProtKB">
        <authorList>
            <consortium name="WormBaseParasite"/>
        </authorList>
    </citation>
    <scope>IDENTIFICATION</scope>
</reference>
<evidence type="ECO:0000313" key="3">
    <source>
        <dbReference type="Proteomes" id="UP000267606"/>
    </source>
</evidence>
<evidence type="ECO:0000313" key="4">
    <source>
        <dbReference type="WBParaSite" id="OFLC_0001160901-mRNA-1"/>
    </source>
</evidence>
<dbReference type="Proteomes" id="UP000267606">
    <property type="component" value="Unassembled WGS sequence"/>
</dbReference>
<name>A0A183HVU7_9BILA</name>
<feature type="transmembrane region" description="Helical" evidence="1">
    <location>
        <begin position="69"/>
        <end position="88"/>
    </location>
</feature>
<keyword evidence="1" id="KW-1133">Transmembrane helix</keyword>
<keyword evidence="1" id="KW-0812">Transmembrane</keyword>
<evidence type="ECO:0000256" key="1">
    <source>
        <dbReference type="SAM" id="Phobius"/>
    </source>
</evidence>
<proteinExistence type="predicted"/>
<gene>
    <name evidence="2" type="ORF">OFLC_LOCUS11610</name>
</gene>
<evidence type="ECO:0000313" key="2">
    <source>
        <dbReference type="EMBL" id="VDO77821.1"/>
    </source>
</evidence>